<evidence type="ECO:0000259" key="3">
    <source>
        <dbReference type="SMART" id="SM01027"/>
    </source>
</evidence>
<dbReference type="Pfam" id="PF00753">
    <property type="entry name" value="Lactamase_B"/>
    <property type="match status" value="1"/>
</dbReference>
<dbReference type="InterPro" id="IPR036866">
    <property type="entry name" value="RibonucZ/Hydroxyglut_hydro"/>
</dbReference>
<dbReference type="GO" id="GO:0004521">
    <property type="term" value="F:RNA endonuclease activity"/>
    <property type="evidence" value="ECO:0007669"/>
    <property type="project" value="TreeGrafter"/>
</dbReference>
<dbReference type="Proteomes" id="UP000294644">
    <property type="component" value="Unassembled WGS sequence"/>
</dbReference>
<dbReference type="AlphaFoldDB" id="A0A4R5CQR9"/>
<dbReference type="InterPro" id="IPR011108">
    <property type="entry name" value="RMMBL"/>
</dbReference>
<dbReference type="OrthoDB" id="9803916at2"/>
<evidence type="ECO:0000256" key="1">
    <source>
        <dbReference type="ARBA" id="ARBA00022801"/>
    </source>
</evidence>
<dbReference type="GO" id="GO:0016787">
    <property type="term" value="F:hydrolase activity"/>
    <property type="evidence" value="ECO:0007669"/>
    <property type="project" value="UniProtKB-KW"/>
</dbReference>
<dbReference type="Gene3D" id="3.60.15.10">
    <property type="entry name" value="Ribonuclease Z/Hydroxyacylglutathione hydrolase-like"/>
    <property type="match status" value="1"/>
</dbReference>
<reference evidence="4 5" key="1">
    <citation type="submission" date="2019-03" db="EMBL/GenBank/DDBJ databases">
        <title>Flavobacterium LB-D12 sp. nov., isolated from arctic soil.</title>
        <authorList>
            <person name="Chaudhary D.K."/>
        </authorList>
    </citation>
    <scope>NUCLEOTIDE SEQUENCE [LARGE SCALE GENOMIC DNA]</scope>
    <source>
        <strain evidence="4 5">LB-D12</strain>
    </source>
</reference>
<name>A0A4R5CQR9_9FLAO</name>
<dbReference type="PANTHER" id="PTHR11203">
    <property type="entry name" value="CLEAVAGE AND POLYADENYLATION SPECIFICITY FACTOR FAMILY MEMBER"/>
    <property type="match status" value="1"/>
</dbReference>
<evidence type="ECO:0000313" key="4">
    <source>
        <dbReference type="EMBL" id="TDE02506.1"/>
    </source>
</evidence>
<accession>A0A4R5CQR9</accession>
<comment type="caution">
    <text evidence="4">The sequence shown here is derived from an EMBL/GenBank/DDBJ whole genome shotgun (WGS) entry which is preliminary data.</text>
</comment>
<dbReference type="CDD" id="cd16295">
    <property type="entry name" value="TTHA0252-CPSF-like_MBL-fold"/>
    <property type="match status" value="1"/>
</dbReference>
<keyword evidence="1 4" id="KW-0378">Hydrolase</keyword>
<dbReference type="InterPro" id="IPR022712">
    <property type="entry name" value="Beta_Casp"/>
</dbReference>
<dbReference type="SUPFAM" id="SSF56281">
    <property type="entry name" value="Metallo-hydrolase/oxidoreductase"/>
    <property type="match status" value="1"/>
</dbReference>
<sequence>MKVKFIGGAGTVTGSKTLIESNGIRILIDCGLFQGLKPLRELNWDPLPVLPSTIDFVLLTHGHLDHCGWLPRLVNQGFKGKIYCTSPTKDITKLILLDSAKIQEEEANKANEGKYSKHEVAEPLYTVEQAEKVFPLFRVIKINEPIPLDAQIEVVYTNAGHILGACSIALTLENKTLVFSGDIGRDDDVLMYPPTKPKKANYVFLESTYGNRIHPKTNTKLELEMYINNTVNKGGTIIIPSFAVERAQTIMYLLWQLREEDRIPNIPYIIDTPMGINALNIFSNNQKWHKLSLEECVEMSKMFSLVSDYQKTMEVIFDEQPKVVIAASGMITGGRVLSYLEHYIGLPETTLIIVGYQAEGTRGRKLLEGAKEIKIHGQYYPVKAKILEIQGLSAHGDQKDLLNWLSELENKPTRVFLVHGENEPLDELRIKVQEKYGFDCKVPLMGQEFEL</sequence>
<feature type="domain" description="Beta-Casp" evidence="3">
    <location>
        <begin position="247"/>
        <end position="366"/>
    </location>
</feature>
<dbReference type="Pfam" id="PF07521">
    <property type="entry name" value="RMMBL"/>
    <property type="match status" value="1"/>
</dbReference>
<organism evidence="4 5">
    <name type="scientific">Flavobacterium sandaracinum</name>
    <dbReference type="NCBI Taxonomy" id="2541733"/>
    <lineage>
        <taxon>Bacteria</taxon>
        <taxon>Pseudomonadati</taxon>
        <taxon>Bacteroidota</taxon>
        <taxon>Flavobacteriia</taxon>
        <taxon>Flavobacteriales</taxon>
        <taxon>Flavobacteriaceae</taxon>
        <taxon>Flavobacterium</taxon>
    </lineage>
</organism>
<dbReference type="EMBL" id="SMFN01000015">
    <property type="protein sequence ID" value="TDE02506.1"/>
    <property type="molecule type" value="Genomic_DNA"/>
</dbReference>
<evidence type="ECO:0000313" key="5">
    <source>
        <dbReference type="Proteomes" id="UP000294644"/>
    </source>
</evidence>
<evidence type="ECO:0000259" key="2">
    <source>
        <dbReference type="SMART" id="SM00849"/>
    </source>
</evidence>
<dbReference type="SMART" id="SM01027">
    <property type="entry name" value="Beta-Casp"/>
    <property type="match status" value="1"/>
</dbReference>
<dbReference type="Pfam" id="PF10996">
    <property type="entry name" value="Beta-Casp"/>
    <property type="match status" value="1"/>
</dbReference>
<dbReference type="Gene3D" id="3.40.50.10890">
    <property type="match status" value="1"/>
</dbReference>
<dbReference type="InterPro" id="IPR001279">
    <property type="entry name" value="Metallo-B-lactamas"/>
</dbReference>
<dbReference type="InterPro" id="IPR050698">
    <property type="entry name" value="MBL"/>
</dbReference>
<keyword evidence="5" id="KW-1185">Reference proteome</keyword>
<feature type="domain" description="Metallo-beta-lactamase" evidence="2">
    <location>
        <begin position="13"/>
        <end position="242"/>
    </location>
</feature>
<dbReference type="SMART" id="SM00849">
    <property type="entry name" value="Lactamase_B"/>
    <property type="match status" value="1"/>
</dbReference>
<dbReference type="PANTHER" id="PTHR11203:SF37">
    <property type="entry name" value="INTEGRATOR COMPLEX SUBUNIT 11"/>
    <property type="match status" value="1"/>
</dbReference>
<dbReference type="RefSeq" id="WP_132066807.1">
    <property type="nucleotide sequence ID" value="NZ_SMFN01000015.1"/>
</dbReference>
<proteinExistence type="predicted"/>
<gene>
    <name evidence="4" type="ORF">E0F91_12500</name>
</gene>
<protein>
    <submittedName>
        <fullName evidence="4">MBL fold metallo-hydrolase</fullName>
    </submittedName>
</protein>